<dbReference type="OrthoDB" id="357294at2"/>
<reference evidence="3 4" key="1">
    <citation type="submission" date="2010-12" db="EMBL/GenBank/DDBJ databases">
        <title>Complete sequence of Bacillus cellulosilyticus DSM 2522.</title>
        <authorList>
            <consortium name="US DOE Joint Genome Institute"/>
            <person name="Lucas S."/>
            <person name="Copeland A."/>
            <person name="Lapidus A."/>
            <person name="Cheng J.-F."/>
            <person name="Bruce D."/>
            <person name="Goodwin L."/>
            <person name="Pitluck S."/>
            <person name="Chertkov O."/>
            <person name="Detter J.C."/>
            <person name="Han C."/>
            <person name="Tapia R."/>
            <person name="Land M."/>
            <person name="Hauser L."/>
            <person name="Jeffries C."/>
            <person name="Kyrpides N."/>
            <person name="Ivanova N."/>
            <person name="Mikhailova N."/>
            <person name="Brumm P."/>
            <person name="Mead D."/>
            <person name="Woyke T."/>
        </authorList>
    </citation>
    <scope>NUCLEOTIDE SEQUENCE [LARGE SCALE GENOMIC DNA]</scope>
    <source>
        <strain evidence="4">ATCC 21833 / DSM 2522 / FERM P-1141 / JCM 9156 / N-4</strain>
    </source>
</reference>
<proteinExistence type="predicted"/>
<keyword evidence="2" id="KW-0732">Signal</keyword>
<dbReference type="PANTHER" id="PTHR40590:SF1">
    <property type="entry name" value="CYTOPLASMIC PROTEIN"/>
    <property type="match status" value="1"/>
</dbReference>
<gene>
    <name evidence="3" type="ordered locus">Bcell_1169</name>
</gene>
<dbReference type="PROSITE" id="PS51257">
    <property type="entry name" value="PROKAR_LIPOPROTEIN"/>
    <property type="match status" value="1"/>
</dbReference>
<evidence type="ECO:0000256" key="2">
    <source>
        <dbReference type="SAM" id="SignalP"/>
    </source>
</evidence>
<dbReference type="RefSeq" id="WP_013487775.1">
    <property type="nucleotide sequence ID" value="NC_014829.1"/>
</dbReference>
<organism evidence="3 4">
    <name type="scientific">Evansella cellulosilytica (strain ATCC 21833 / DSM 2522 / FERM P-1141 / JCM 9156 / N-4)</name>
    <name type="common">Bacillus cellulosilyticus</name>
    <dbReference type="NCBI Taxonomy" id="649639"/>
    <lineage>
        <taxon>Bacteria</taxon>
        <taxon>Bacillati</taxon>
        <taxon>Bacillota</taxon>
        <taxon>Bacilli</taxon>
        <taxon>Bacillales</taxon>
        <taxon>Bacillaceae</taxon>
        <taxon>Evansella</taxon>
    </lineage>
</organism>
<feature type="chain" id="PRO_5038344760" evidence="2">
    <location>
        <begin position="20"/>
        <end position="355"/>
    </location>
</feature>
<protein>
    <submittedName>
        <fullName evidence="3">GumN family protein</fullName>
    </submittedName>
</protein>
<dbReference type="InterPro" id="IPR002816">
    <property type="entry name" value="TraB/PrgY/GumN_fam"/>
</dbReference>
<dbReference type="eggNOG" id="COG3735">
    <property type="taxonomic scope" value="Bacteria"/>
</dbReference>
<feature type="compositionally biased region" description="Acidic residues" evidence="1">
    <location>
        <begin position="45"/>
        <end position="58"/>
    </location>
</feature>
<evidence type="ECO:0000256" key="1">
    <source>
        <dbReference type="SAM" id="MobiDB-lite"/>
    </source>
</evidence>
<dbReference type="EMBL" id="CP002394">
    <property type="protein sequence ID" value="ADU29434.1"/>
    <property type="molecule type" value="Genomic_DNA"/>
</dbReference>
<accession>E6TRR1</accession>
<dbReference type="Pfam" id="PF01963">
    <property type="entry name" value="TraB_PrgY_gumN"/>
    <property type="match status" value="1"/>
</dbReference>
<dbReference type="InterPro" id="IPR047111">
    <property type="entry name" value="YbaP-like"/>
</dbReference>
<feature type="signal peptide" evidence="2">
    <location>
        <begin position="1"/>
        <end position="19"/>
    </location>
</feature>
<evidence type="ECO:0000313" key="4">
    <source>
        <dbReference type="Proteomes" id="UP000001401"/>
    </source>
</evidence>
<evidence type="ECO:0000313" key="3">
    <source>
        <dbReference type="EMBL" id="ADU29434.1"/>
    </source>
</evidence>
<sequence precursor="true">MKNCIVFVFSILLALGLIACDIPELMDMVSEDEKVEEHDQNSDEQGVDEESPDGEDAETAAPTESDSGVQLLEDSSAHPQGVFYKIEEGSNTVYLFGSIHVGVEDLYPLHDSIESAFAESDYIAVEVDISNINELEAMAIAIRDGIFLDGRNLKNKLGEEAFEGLVSLTSEYGLPLNETVLNYMKPWVAKDLLTTAMVEEAGLQTEYGIDLYFLERATDDSMEIIALETMREQLEVIQTMSDEAQAADLAKSIEEFDEGVEELSLLMELWIDGDIEAISAMRHVGDDATEEYREYIKALTDDRDVKMAEKIEEFILGDNNDTYFVVVGAMHLVGENSVVDLLTKQGYNVVPAAGG</sequence>
<dbReference type="CDD" id="cd14789">
    <property type="entry name" value="Tiki"/>
    <property type="match status" value="1"/>
</dbReference>
<dbReference type="Proteomes" id="UP000001401">
    <property type="component" value="Chromosome"/>
</dbReference>
<dbReference type="HOGENOM" id="CLU_057525_0_0_9"/>
<feature type="compositionally biased region" description="Basic and acidic residues" evidence="1">
    <location>
        <begin position="32"/>
        <end position="41"/>
    </location>
</feature>
<dbReference type="PANTHER" id="PTHR40590">
    <property type="entry name" value="CYTOPLASMIC PROTEIN-RELATED"/>
    <property type="match status" value="1"/>
</dbReference>
<dbReference type="AlphaFoldDB" id="E6TRR1"/>
<name>E6TRR1_EVAC2</name>
<keyword evidence="4" id="KW-1185">Reference proteome</keyword>
<dbReference type="KEGG" id="bco:Bcell_1169"/>
<feature type="region of interest" description="Disordered" evidence="1">
    <location>
        <begin position="32"/>
        <end position="69"/>
    </location>
</feature>